<proteinExistence type="predicted"/>
<dbReference type="AlphaFoldDB" id="A7F363"/>
<gene>
    <name evidence="1" type="ORF">SS1G_11709</name>
</gene>
<keyword evidence="2" id="KW-1185">Reference proteome</keyword>
<name>A7F363_SCLS1</name>
<evidence type="ECO:0000313" key="2">
    <source>
        <dbReference type="Proteomes" id="UP000001312"/>
    </source>
</evidence>
<dbReference type="GeneID" id="5483027"/>
<dbReference type="InParanoid" id="A7F363"/>
<dbReference type="RefSeq" id="XP_001586680.1">
    <property type="nucleotide sequence ID" value="XM_001586630.1"/>
</dbReference>
<accession>A7F363</accession>
<dbReference type="KEGG" id="ssl:SS1G_11709"/>
<dbReference type="EMBL" id="CH476640">
    <property type="protein sequence ID" value="EDN97184.1"/>
    <property type="molecule type" value="Genomic_DNA"/>
</dbReference>
<dbReference type="Proteomes" id="UP000001312">
    <property type="component" value="Unassembled WGS sequence"/>
</dbReference>
<reference evidence="2" key="1">
    <citation type="journal article" date="2011" name="PLoS Genet.">
        <title>Genomic analysis of the necrotrophic fungal pathogens Sclerotinia sclerotiorum and Botrytis cinerea.</title>
        <authorList>
            <person name="Amselem J."/>
            <person name="Cuomo C.A."/>
            <person name="van Kan J.A."/>
            <person name="Viaud M."/>
            <person name="Benito E.P."/>
            <person name="Couloux A."/>
            <person name="Coutinho P.M."/>
            <person name="de Vries R.P."/>
            <person name="Dyer P.S."/>
            <person name="Fillinger S."/>
            <person name="Fournier E."/>
            <person name="Gout L."/>
            <person name="Hahn M."/>
            <person name="Kohn L."/>
            <person name="Lapalu N."/>
            <person name="Plummer K.M."/>
            <person name="Pradier J.M."/>
            <person name="Quevillon E."/>
            <person name="Sharon A."/>
            <person name="Simon A."/>
            <person name="ten Have A."/>
            <person name="Tudzynski B."/>
            <person name="Tudzynski P."/>
            <person name="Wincker P."/>
            <person name="Andrew M."/>
            <person name="Anthouard V."/>
            <person name="Beever R.E."/>
            <person name="Beffa R."/>
            <person name="Benoit I."/>
            <person name="Bouzid O."/>
            <person name="Brault B."/>
            <person name="Chen Z."/>
            <person name="Choquer M."/>
            <person name="Collemare J."/>
            <person name="Cotton P."/>
            <person name="Danchin E.G."/>
            <person name="Da Silva C."/>
            <person name="Gautier A."/>
            <person name="Giraud C."/>
            <person name="Giraud T."/>
            <person name="Gonzalez C."/>
            <person name="Grossetete S."/>
            <person name="Guldener U."/>
            <person name="Henrissat B."/>
            <person name="Howlett B.J."/>
            <person name="Kodira C."/>
            <person name="Kretschmer M."/>
            <person name="Lappartient A."/>
            <person name="Leroch M."/>
            <person name="Levis C."/>
            <person name="Mauceli E."/>
            <person name="Neuveglise C."/>
            <person name="Oeser B."/>
            <person name="Pearson M."/>
            <person name="Poulain J."/>
            <person name="Poussereau N."/>
            <person name="Quesneville H."/>
            <person name="Rascle C."/>
            <person name="Schumacher J."/>
            <person name="Segurens B."/>
            <person name="Sexton A."/>
            <person name="Silva E."/>
            <person name="Sirven C."/>
            <person name="Soanes D.M."/>
            <person name="Talbot N.J."/>
            <person name="Templeton M."/>
            <person name="Yandava C."/>
            <person name="Yarden O."/>
            <person name="Zeng Q."/>
            <person name="Rollins J.A."/>
            <person name="Lebrun M.H."/>
            <person name="Dickman M."/>
        </authorList>
    </citation>
    <scope>NUCLEOTIDE SEQUENCE [LARGE SCALE GENOMIC DNA]</scope>
    <source>
        <strain evidence="2">ATCC 18683 / 1980 / Ss-1</strain>
    </source>
</reference>
<protein>
    <submittedName>
        <fullName evidence="1">Uncharacterized protein</fullName>
    </submittedName>
</protein>
<organism evidence="1 2">
    <name type="scientific">Sclerotinia sclerotiorum (strain ATCC 18683 / 1980 / Ss-1)</name>
    <name type="common">White mold</name>
    <name type="synonym">Whetzelinia sclerotiorum</name>
    <dbReference type="NCBI Taxonomy" id="665079"/>
    <lineage>
        <taxon>Eukaryota</taxon>
        <taxon>Fungi</taxon>
        <taxon>Dikarya</taxon>
        <taxon>Ascomycota</taxon>
        <taxon>Pezizomycotina</taxon>
        <taxon>Leotiomycetes</taxon>
        <taxon>Helotiales</taxon>
        <taxon>Sclerotiniaceae</taxon>
        <taxon>Sclerotinia</taxon>
    </lineage>
</organism>
<sequence length="50" mass="5678">MPEMIISGKSICLLVESLREWLNIPGGQQLSIKLICRVDEAKLIIRGLWI</sequence>
<evidence type="ECO:0000313" key="1">
    <source>
        <dbReference type="EMBL" id="EDN97184.1"/>
    </source>
</evidence>